<dbReference type="SUPFAM" id="SSF50346">
    <property type="entry name" value="PRC-barrel domain"/>
    <property type="match status" value="2"/>
</dbReference>
<dbReference type="AlphaFoldDB" id="A0A317PMP6"/>
<proteinExistence type="predicted"/>
<organism evidence="4 5">
    <name type="scientific">Hoeflea marina</name>
    <dbReference type="NCBI Taxonomy" id="274592"/>
    <lineage>
        <taxon>Bacteria</taxon>
        <taxon>Pseudomonadati</taxon>
        <taxon>Pseudomonadota</taxon>
        <taxon>Alphaproteobacteria</taxon>
        <taxon>Hyphomicrobiales</taxon>
        <taxon>Rhizobiaceae</taxon>
        <taxon>Hoeflea</taxon>
    </lineage>
</organism>
<sequence>MIRTLLASTAIAAVMSTAAFAQDTTTTAPAATPEATMSTTTNTNASAETAVMADGMLASDVIGAAVYNSSADDAENIGDVNDIVLADDGSVESVVIGVGGFLGLGEKRVAVPFDQLSWVNKNNDRWLVVEATREQLEAQPAFDVSAYRPQPAANDTAAMDPAANPANPDANTMTAAPADTAASTTTAPADTATAPADTAASTATAPADTAATDTAANDTAATTQDTMSTSSIDRSALVVVTNDKLSADNLIGRTVYGANDENIGEISDVLLADGKVDGFVIDVGGFLGMGEKPVAVSSDNLDVMADANGDVTVFTPFTEEQLKNQPEYSEEAYKSNPDSVILIAPAG</sequence>
<gene>
    <name evidence="4" type="ORF">DFR52_102691</name>
</gene>
<dbReference type="PANTHER" id="PTHR36505">
    <property type="entry name" value="BLR1072 PROTEIN"/>
    <property type="match status" value="1"/>
</dbReference>
<feature type="signal peptide" evidence="2">
    <location>
        <begin position="1"/>
        <end position="21"/>
    </location>
</feature>
<dbReference type="InterPro" id="IPR027275">
    <property type="entry name" value="PRC-brl_dom"/>
</dbReference>
<feature type="chain" id="PRO_5016366412" evidence="2">
    <location>
        <begin position="22"/>
        <end position="347"/>
    </location>
</feature>
<feature type="region of interest" description="Disordered" evidence="1">
    <location>
        <begin position="23"/>
        <end position="43"/>
    </location>
</feature>
<feature type="compositionally biased region" description="Low complexity" evidence="1">
    <location>
        <begin position="151"/>
        <end position="223"/>
    </location>
</feature>
<dbReference type="Proteomes" id="UP000246352">
    <property type="component" value="Unassembled WGS sequence"/>
</dbReference>
<dbReference type="Gene3D" id="2.30.30.240">
    <property type="entry name" value="PRC-barrel domain"/>
    <property type="match status" value="2"/>
</dbReference>
<accession>A0A317PMP6</accession>
<keyword evidence="5" id="KW-1185">Reference proteome</keyword>
<protein>
    <submittedName>
        <fullName evidence="4">PRC-barrel domain protein</fullName>
    </submittedName>
</protein>
<feature type="domain" description="PRC-barrel" evidence="3">
    <location>
        <begin position="244"/>
        <end position="313"/>
    </location>
</feature>
<evidence type="ECO:0000259" key="3">
    <source>
        <dbReference type="Pfam" id="PF05239"/>
    </source>
</evidence>
<keyword evidence="2" id="KW-0732">Signal</keyword>
<comment type="caution">
    <text evidence="4">The sequence shown here is derived from an EMBL/GenBank/DDBJ whole genome shotgun (WGS) entry which is preliminary data.</text>
</comment>
<dbReference type="OrthoDB" id="7876889at2"/>
<dbReference type="PANTHER" id="PTHR36505:SF1">
    <property type="entry name" value="BLR1072 PROTEIN"/>
    <property type="match status" value="1"/>
</dbReference>
<evidence type="ECO:0000256" key="1">
    <source>
        <dbReference type="SAM" id="MobiDB-lite"/>
    </source>
</evidence>
<reference evidence="4 5" key="1">
    <citation type="submission" date="2018-05" db="EMBL/GenBank/DDBJ databases">
        <title>Genomic Encyclopedia of Type Strains, Phase IV (KMG-IV): sequencing the most valuable type-strain genomes for metagenomic binning, comparative biology and taxonomic classification.</title>
        <authorList>
            <person name="Goeker M."/>
        </authorList>
    </citation>
    <scope>NUCLEOTIDE SEQUENCE [LARGE SCALE GENOMIC DNA]</scope>
    <source>
        <strain evidence="4 5">DSM 16791</strain>
    </source>
</reference>
<name>A0A317PMP6_9HYPH</name>
<feature type="region of interest" description="Disordered" evidence="1">
    <location>
        <begin position="142"/>
        <end position="230"/>
    </location>
</feature>
<dbReference type="RefSeq" id="WP_110031757.1">
    <property type="nucleotide sequence ID" value="NZ_QGTR01000002.1"/>
</dbReference>
<evidence type="ECO:0000313" key="4">
    <source>
        <dbReference type="EMBL" id="PWW02026.1"/>
    </source>
</evidence>
<evidence type="ECO:0000256" key="2">
    <source>
        <dbReference type="SAM" id="SignalP"/>
    </source>
</evidence>
<dbReference type="EMBL" id="QGTR01000002">
    <property type="protein sequence ID" value="PWW02026.1"/>
    <property type="molecule type" value="Genomic_DNA"/>
</dbReference>
<dbReference type="InterPro" id="IPR011033">
    <property type="entry name" value="PRC_barrel-like_sf"/>
</dbReference>
<dbReference type="Pfam" id="PF05239">
    <property type="entry name" value="PRC"/>
    <property type="match status" value="2"/>
</dbReference>
<feature type="domain" description="PRC-barrel" evidence="3">
    <location>
        <begin position="55"/>
        <end position="135"/>
    </location>
</feature>
<evidence type="ECO:0000313" key="5">
    <source>
        <dbReference type="Proteomes" id="UP000246352"/>
    </source>
</evidence>